<reference evidence="2 3" key="1">
    <citation type="submission" date="2018-06" db="EMBL/GenBank/DDBJ databases">
        <title>Whole genome sequencing of four bacterial strains from South Shetland trench revealing bio-synthetic gene clusters.</title>
        <authorList>
            <person name="Abdel-Mageed W.M."/>
            <person name="Lehri B."/>
            <person name="Jarmusch S.A."/>
            <person name="Miranda K."/>
            <person name="Goodfellow M."/>
            <person name="Jaspars M."/>
            <person name="Karlyshev A.V."/>
        </authorList>
    </citation>
    <scope>NUCLEOTIDE SEQUENCE [LARGE SCALE GENOMIC DNA]</scope>
    <source>
        <strain evidence="2 3">SST1</strain>
    </source>
</reference>
<proteinExistence type="predicted"/>
<sequence length="93" mass="9707">MNTRVLAQGDTSFINNITPWLPDFLSTRLTDVAGVALAIGIVIAVIGGVMVFAGIAFARQDGRGDQVSGRLLWWGGGVVGLGVLMPIVGWLLG</sequence>
<gene>
    <name evidence="2" type="ORF">DQ226_08440</name>
</gene>
<comment type="caution">
    <text evidence="2">The sequence shown here is derived from an EMBL/GenBank/DDBJ whole genome shotgun (WGS) entry which is preliminary data.</text>
</comment>
<keyword evidence="1" id="KW-1133">Transmembrane helix</keyword>
<name>A0A365PAA0_9ACTN</name>
<dbReference type="RefSeq" id="WP_119192490.1">
    <property type="nucleotide sequence ID" value="NZ_JBFBKX010000022.1"/>
</dbReference>
<accession>A0A365PAA0</accession>
<evidence type="ECO:0000313" key="2">
    <source>
        <dbReference type="EMBL" id="RBA36806.1"/>
    </source>
</evidence>
<keyword evidence="1" id="KW-0812">Transmembrane</keyword>
<evidence type="ECO:0000256" key="1">
    <source>
        <dbReference type="SAM" id="Phobius"/>
    </source>
</evidence>
<dbReference type="Proteomes" id="UP000252187">
    <property type="component" value="Unassembled WGS sequence"/>
</dbReference>
<feature type="transmembrane region" description="Helical" evidence="1">
    <location>
        <begin position="71"/>
        <end position="92"/>
    </location>
</feature>
<organism evidence="2 3">
    <name type="scientific">Dietzia maris</name>
    <dbReference type="NCBI Taxonomy" id="37915"/>
    <lineage>
        <taxon>Bacteria</taxon>
        <taxon>Bacillati</taxon>
        <taxon>Actinomycetota</taxon>
        <taxon>Actinomycetes</taxon>
        <taxon>Mycobacteriales</taxon>
        <taxon>Dietziaceae</taxon>
        <taxon>Dietzia</taxon>
    </lineage>
</organism>
<dbReference type="EMBL" id="QNTT01000018">
    <property type="protein sequence ID" value="RBA36806.1"/>
    <property type="molecule type" value="Genomic_DNA"/>
</dbReference>
<feature type="transmembrane region" description="Helical" evidence="1">
    <location>
        <begin position="32"/>
        <end position="59"/>
    </location>
</feature>
<protein>
    <submittedName>
        <fullName evidence="2">Uncharacterized protein</fullName>
    </submittedName>
</protein>
<dbReference type="AlphaFoldDB" id="A0A365PAA0"/>
<evidence type="ECO:0000313" key="3">
    <source>
        <dbReference type="Proteomes" id="UP000252187"/>
    </source>
</evidence>
<keyword evidence="1" id="KW-0472">Membrane</keyword>